<evidence type="ECO:0000256" key="1">
    <source>
        <dbReference type="ARBA" id="ARBA00007317"/>
    </source>
</evidence>
<evidence type="ECO:0000313" key="13">
    <source>
        <dbReference type="EMBL" id="TLP35751.1"/>
    </source>
</evidence>
<comment type="caution">
    <text evidence="13">The sequence shown here is derived from an EMBL/GenBank/DDBJ whole genome shotgun (WGS) entry which is preliminary data.</text>
</comment>
<evidence type="ECO:0000256" key="9">
    <source>
        <dbReference type="RuleBase" id="RU361137"/>
    </source>
</evidence>
<dbReference type="GO" id="GO:0005737">
    <property type="term" value="C:cytoplasm"/>
    <property type="evidence" value="ECO:0007669"/>
    <property type="project" value="TreeGrafter"/>
</dbReference>
<feature type="domain" description="Lipoyl-binding" evidence="11">
    <location>
        <begin position="4"/>
        <end position="78"/>
    </location>
</feature>
<dbReference type="EC" id="2.3.1.12" evidence="9"/>
<feature type="region of interest" description="Disordered" evidence="10">
    <location>
        <begin position="79"/>
        <end position="115"/>
    </location>
</feature>
<dbReference type="GO" id="GO:0031405">
    <property type="term" value="F:lipoic acid binding"/>
    <property type="evidence" value="ECO:0007669"/>
    <property type="project" value="TreeGrafter"/>
</dbReference>
<dbReference type="SUPFAM" id="SSF52777">
    <property type="entry name" value="CoA-dependent acyltransferases"/>
    <property type="match status" value="1"/>
</dbReference>
<dbReference type="PROSITE" id="PS50968">
    <property type="entry name" value="BIOTINYL_LIPOYL"/>
    <property type="match status" value="2"/>
</dbReference>
<dbReference type="Gene3D" id="3.30.559.10">
    <property type="entry name" value="Chloramphenicol acetyltransferase-like domain"/>
    <property type="match status" value="1"/>
</dbReference>
<evidence type="ECO:0000256" key="5">
    <source>
        <dbReference type="ARBA" id="ARBA00022823"/>
    </source>
</evidence>
<evidence type="ECO:0000259" key="12">
    <source>
        <dbReference type="PROSITE" id="PS51826"/>
    </source>
</evidence>
<dbReference type="PROSITE" id="PS51826">
    <property type="entry name" value="PSBD"/>
    <property type="match status" value="1"/>
</dbReference>
<name>A0A5R8XXP5_9BACT</name>
<evidence type="ECO:0000256" key="8">
    <source>
        <dbReference type="ARBA" id="ARBA00048370"/>
    </source>
</evidence>
<reference evidence="13 14" key="1">
    <citation type="submission" date="2019-05" db="EMBL/GenBank/DDBJ databases">
        <title>Arcobacter sp. nov., isolated from sea sediment.</title>
        <authorList>
            <person name="Kim W."/>
        </authorList>
    </citation>
    <scope>NUCLEOTIDE SEQUENCE [LARGE SCALE GENOMIC DNA]</scope>
    <source>
        <strain evidence="13 14">CAU 1517</strain>
    </source>
</reference>
<sequence length="577" mass="61801">MGKLVDIFIPDLGADKDVDLIEVMVEVGDSVEEEDGLITLETEKASMDVPTTHGGIVKEILVKVGDKMNSGDLIARVEVEEEASSETPAPVAEVKEETPVSQVTSPEPSYEDGSGSVMGIAEAEAELKAISASGAEISCQFVNEQTICSVIEEVHVPDLGADKDVDLIDVMVSVGDTVEFEDGLITLETEKASMDVPAPFAGEILELFVSAGDKVNSGDLIAKMVKTVVMESKVPTPAKKQDEPKKEEPKKSVTVQEVAATSAPVSNAVLTEKAKKVYASPSVRKLAREFGVDLGFVKGSGRKGRVLKEDIKAYVKEQLSKPAVAAATSGSGLGFNLPEAKVIDFSQFGDIETVELSRIQKISGPSLHRNALAMPHVTQFDEADITEMESFRKAQNAIAVDYKLSPLVFVLKAVAKALEIHPKFNTSLTPDGQSLVYKKYFHIAVAVDTPNGLVVPVIKDVDKKGFKQLALELKEISAKARDGKLKSTDMQGACFTISSLGGIGGTKFTPIINAPEVAILGLSKSEMKPVWNGEEFVPKLMLPLSLSYDHKVIDGADGARFTTTLSKLLSDIRLLSL</sequence>
<keyword evidence="4" id="KW-0677">Repeat</keyword>
<keyword evidence="6 9" id="KW-0012">Acyltransferase</keyword>
<dbReference type="Gene3D" id="2.40.50.100">
    <property type="match status" value="2"/>
</dbReference>
<evidence type="ECO:0000256" key="6">
    <source>
        <dbReference type="ARBA" id="ARBA00023315"/>
    </source>
</evidence>
<dbReference type="PANTHER" id="PTHR43178:SF2">
    <property type="entry name" value="DIHYDROLIPOYLLYSINE-RESIDUE ACETYLTRANSFERASE COMPONENT OF PYRUVATE DEHYDROGENASE COMPLEX"/>
    <property type="match status" value="1"/>
</dbReference>
<dbReference type="SUPFAM" id="SSF47005">
    <property type="entry name" value="Peripheral subunit-binding domain of 2-oxo acid dehydrogenase complex"/>
    <property type="match status" value="1"/>
</dbReference>
<dbReference type="Proteomes" id="UP000308901">
    <property type="component" value="Unassembled WGS sequence"/>
</dbReference>
<comment type="function">
    <text evidence="7">The pyruvate dehydrogenase complex catalyzes the overall conversion of pyruvate to acetyl-CoA and CO(2). It contains multiple copies of three enzymatic components: pyruvate dehydrogenase (E1), dihydrolipoamide acetyltransferase (E2) and lipoamide dehydrogenase (E3).</text>
</comment>
<evidence type="ECO:0000256" key="7">
    <source>
        <dbReference type="ARBA" id="ARBA00025211"/>
    </source>
</evidence>
<comment type="catalytic activity">
    <reaction evidence="8 9">
        <text>N(6)-[(R)-dihydrolipoyl]-L-lysyl-[protein] + acetyl-CoA = N(6)-[(R)-S(8)-acetyldihydrolipoyl]-L-lysyl-[protein] + CoA</text>
        <dbReference type="Rhea" id="RHEA:17017"/>
        <dbReference type="Rhea" id="RHEA-COMP:10475"/>
        <dbReference type="Rhea" id="RHEA-COMP:10478"/>
        <dbReference type="ChEBI" id="CHEBI:57287"/>
        <dbReference type="ChEBI" id="CHEBI:57288"/>
        <dbReference type="ChEBI" id="CHEBI:83100"/>
        <dbReference type="ChEBI" id="CHEBI:83111"/>
        <dbReference type="EC" id="2.3.1.12"/>
    </reaction>
</comment>
<dbReference type="InterPro" id="IPR004167">
    <property type="entry name" value="PSBD"/>
</dbReference>
<evidence type="ECO:0000256" key="3">
    <source>
        <dbReference type="ARBA" id="ARBA00022679"/>
    </source>
</evidence>
<dbReference type="InterPro" id="IPR050743">
    <property type="entry name" value="2-oxoacid_DH_E2_comp"/>
</dbReference>
<evidence type="ECO:0000313" key="14">
    <source>
        <dbReference type="Proteomes" id="UP000308901"/>
    </source>
</evidence>
<keyword evidence="14" id="KW-1185">Reference proteome</keyword>
<dbReference type="OrthoDB" id="9805770at2"/>
<dbReference type="EMBL" id="VANU01000007">
    <property type="protein sequence ID" value="TLP35751.1"/>
    <property type="molecule type" value="Genomic_DNA"/>
</dbReference>
<dbReference type="InterPro" id="IPR011053">
    <property type="entry name" value="Single_hybrid_motif"/>
</dbReference>
<accession>A0A5R8XXP5</accession>
<dbReference type="InterPro" id="IPR006256">
    <property type="entry name" value="AcTrfase_Pyrv_DH_cplx"/>
</dbReference>
<dbReference type="InterPro" id="IPR023213">
    <property type="entry name" value="CAT-like_dom_sf"/>
</dbReference>
<evidence type="ECO:0000256" key="4">
    <source>
        <dbReference type="ARBA" id="ARBA00022737"/>
    </source>
</evidence>
<dbReference type="InterPro" id="IPR000089">
    <property type="entry name" value="Biotin_lipoyl"/>
</dbReference>
<evidence type="ECO:0000259" key="11">
    <source>
        <dbReference type="PROSITE" id="PS50968"/>
    </source>
</evidence>
<feature type="domain" description="Peripheral subunit-binding (PSBD)" evidence="12">
    <location>
        <begin position="278"/>
        <end position="315"/>
    </location>
</feature>
<dbReference type="NCBIfam" id="TIGR01348">
    <property type="entry name" value="PDHac_trf_long"/>
    <property type="match status" value="1"/>
</dbReference>
<dbReference type="GO" id="GO:0045254">
    <property type="term" value="C:pyruvate dehydrogenase complex"/>
    <property type="evidence" value="ECO:0007669"/>
    <property type="project" value="UniProtKB-UniRule"/>
</dbReference>
<dbReference type="Pfam" id="PF00198">
    <property type="entry name" value="2-oxoacid_dh"/>
    <property type="match status" value="1"/>
</dbReference>
<comment type="cofactor">
    <cofactor evidence="9">
        <name>(R)-lipoate</name>
        <dbReference type="ChEBI" id="CHEBI:83088"/>
    </cofactor>
    <text evidence="9">Binds 2 lipoyl cofactors covalently.</text>
</comment>
<feature type="compositionally biased region" description="Basic and acidic residues" evidence="10">
    <location>
        <begin position="239"/>
        <end position="251"/>
    </location>
</feature>
<dbReference type="InterPro" id="IPR001078">
    <property type="entry name" value="2-oxoacid_DH_actylTfrase"/>
</dbReference>
<dbReference type="RefSeq" id="WP_138153597.1">
    <property type="nucleotide sequence ID" value="NZ_VANU01000007.1"/>
</dbReference>
<comment type="subunit">
    <text evidence="2 9">Forms a 24-polypeptide structural core with octahedral symmetry.</text>
</comment>
<comment type="similarity">
    <text evidence="1 9">Belongs to the 2-oxoacid dehydrogenase family.</text>
</comment>
<dbReference type="GO" id="GO:0004742">
    <property type="term" value="F:dihydrolipoyllysine-residue acetyltransferase activity"/>
    <property type="evidence" value="ECO:0007669"/>
    <property type="project" value="UniProtKB-UniRule"/>
</dbReference>
<feature type="region of interest" description="Disordered" evidence="10">
    <location>
        <begin position="234"/>
        <end position="253"/>
    </location>
</feature>
<dbReference type="AlphaFoldDB" id="A0A5R8XXP5"/>
<evidence type="ECO:0000256" key="2">
    <source>
        <dbReference type="ARBA" id="ARBA00011484"/>
    </source>
</evidence>
<keyword evidence="3 9" id="KW-0808">Transferase</keyword>
<dbReference type="SUPFAM" id="SSF51230">
    <property type="entry name" value="Single hybrid motif"/>
    <property type="match status" value="2"/>
</dbReference>
<dbReference type="GO" id="GO:0006086">
    <property type="term" value="P:pyruvate decarboxylation to acetyl-CoA"/>
    <property type="evidence" value="ECO:0007669"/>
    <property type="project" value="TreeGrafter"/>
</dbReference>
<protein>
    <recommendedName>
        <fullName evidence="9">Acetyltransferase component of pyruvate dehydrogenase complex</fullName>
        <ecNumber evidence="9">2.3.1.12</ecNumber>
    </recommendedName>
</protein>
<dbReference type="FunFam" id="3.30.559.10:FF:000004">
    <property type="entry name" value="Acetyltransferase component of pyruvate dehydrogenase complex"/>
    <property type="match status" value="1"/>
</dbReference>
<dbReference type="CDD" id="cd06849">
    <property type="entry name" value="lipoyl_domain"/>
    <property type="match status" value="2"/>
</dbReference>
<dbReference type="PROSITE" id="PS00189">
    <property type="entry name" value="LIPOYL"/>
    <property type="match status" value="2"/>
</dbReference>
<dbReference type="InterPro" id="IPR036625">
    <property type="entry name" value="E3-bd_dom_sf"/>
</dbReference>
<dbReference type="Pfam" id="PF00364">
    <property type="entry name" value="Biotin_lipoyl"/>
    <property type="match status" value="2"/>
</dbReference>
<feature type="domain" description="Lipoyl-binding" evidence="11">
    <location>
        <begin position="151"/>
        <end position="225"/>
    </location>
</feature>
<keyword evidence="5 9" id="KW-0450">Lipoyl</keyword>
<dbReference type="Gene3D" id="4.10.320.10">
    <property type="entry name" value="E3-binding domain"/>
    <property type="match status" value="1"/>
</dbReference>
<dbReference type="InterPro" id="IPR003016">
    <property type="entry name" value="2-oxoA_DH_lipoyl-BS"/>
</dbReference>
<evidence type="ECO:0000256" key="10">
    <source>
        <dbReference type="SAM" id="MobiDB-lite"/>
    </source>
</evidence>
<gene>
    <name evidence="13" type="primary">aceF</name>
    <name evidence="13" type="ORF">FDK22_13930</name>
</gene>
<dbReference type="Pfam" id="PF02817">
    <property type="entry name" value="E3_binding"/>
    <property type="match status" value="1"/>
</dbReference>
<organism evidence="13 14">
    <name type="scientific">Arcobacter arenosus</name>
    <dbReference type="NCBI Taxonomy" id="2576037"/>
    <lineage>
        <taxon>Bacteria</taxon>
        <taxon>Pseudomonadati</taxon>
        <taxon>Campylobacterota</taxon>
        <taxon>Epsilonproteobacteria</taxon>
        <taxon>Campylobacterales</taxon>
        <taxon>Arcobacteraceae</taxon>
        <taxon>Arcobacter</taxon>
    </lineage>
</organism>
<dbReference type="FunFam" id="4.10.320.10:FF:000003">
    <property type="entry name" value="Acetyltransferase component of pyruvate dehydrogenase complex"/>
    <property type="match status" value="1"/>
</dbReference>
<dbReference type="PANTHER" id="PTHR43178">
    <property type="entry name" value="DIHYDROLIPOAMIDE ACETYLTRANSFERASE COMPONENT OF PYRUVATE DEHYDROGENASE COMPLEX"/>
    <property type="match status" value="1"/>
</dbReference>
<proteinExistence type="inferred from homology"/>